<comment type="similarity">
    <text evidence="5">Belongs to the 4-toluene sulfonate uptake permease (TSUP) (TC 2.A.102) family.</text>
</comment>
<evidence type="ECO:0000256" key="1">
    <source>
        <dbReference type="ARBA" id="ARBA00004141"/>
    </source>
</evidence>
<evidence type="ECO:0000313" key="6">
    <source>
        <dbReference type="EMBL" id="MFD2237297.1"/>
    </source>
</evidence>
<feature type="transmembrane region" description="Helical" evidence="5">
    <location>
        <begin position="93"/>
        <end position="111"/>
    </location>
</feature>
<keyword evidence="2 5" id="KW-0812">Transmembrane</keyword>
<keyword evidence="5" id="KW-1003">Cell membrane</keyword>
<dbReference type="InterPro" id="IPR002781">
    <property type="entry name" value="TM_pro_TauE-like"/>
</dbReference>
<name>A0ABW5CKW0_9HYPH</name>
<dbReference type="EMBL" id="JBHUIJ010000008">
    <property type="protein sequence ID" value="MFD2237297.1"/>
    <property type="molecule type" value="Genomic_DNA"/>
</dbReference>
<dbReference type="PANTHER" id="PTHR43483">
    <property type="entry name" value="MEMBRANE TRANSPORTER PROTEIN HI_0806-RELATED"/>
    <property type="match status" value="1"/>
</dbReference>
<reference evidence="7" key="1">
    <citation type="journal article" date="2019" name="Int. J. Syst. Evol. Microbiol.">
        <title>The Global Catalogue of Microorganisms (GCM) 10K type strain sequencing project: providing services to taxonomists for standard genome sequencing and annotation.</title>
        <authorList>
            <consortium name="The Broad Institute Genomics Platform"/>
            <consortium name="The Broad Institute Genome Sequencing Center for Infectious Disease"/>
            <person name="Wu L."/>
            <person name="Ma J."/>
        </authorList>
    </citation>
    <scope>NUCLEOTIDE SEQUENCE [LARGE SCALE GENOMIC DNA]</scope>
    <source>
        <strain evidence="7">ZS-35-S2</strain>
    </source>
</reference>
<evidence type="ECO:0000256" key="2">
    <source>
        <dbReference type="ARBA" id="ARBA00022692"/>
    </source>
</evidence>
<dbReference type="Proteomes" id="UP001597371">
    <property type="component" value="Unassembled WGS sequence"/>
</dbReference>
<dbReference type="PANTHER" id="PTHR43483:SF3">
    <property type="entry name" value="MEMBRANE TRANSPORTER PROTEIN HI_0806-RELATED"/>
    <property type="match status" value="1"/>
</dbReference>
<keyword evidence="4 5" id="KW-0472">Membrane</keyword>
<evidence type="ECO:0000256" key="3">
    <source>
        <dbReference type="ARBA" id="ARBA00022989"/>
    </source>
</evidence>
<feature type="transmembrane region" description="Helical" evidence="5">
    <location>
        <begin position="183"/>
        <end position="207"/>
    </location>
</feature>
<feature type="transmembrane region" description="Helical" evidence="5">
    <location>
        <begin position="12"/>
        <end position="43"/>
    </location>
</feature>
<comment type="caution">
    <text evidence="6">The sequence shown here is derived from an EMBL/GenBank/DDBJ whole genome shotgun (WGS) entry which is preliminary data.</text>
</comment>
<sequence length="274" mass="28249">MAAIDLSFWLPMVATLVVASLVSGLLAGLFGIGGGAITVPVLFSAFNVLGIDPAITMHMAVGTSLALIIPTSIRSLTAHLKRDAVDKALLREWIFVVPVGAILGGFVAAWLSSEGLRAVFAVIAFVLGLQMMIGKMPFSLGSDLPGRAGRTVAGVVIGAISAIMGIGGGVLNNTFMTLYGRSLHQAVATSAGVGVLIAIPGTVPYILSGWGEAGLPPLSLGFVSLTALVVLVPLSLLVVPYGAALAHRLSRRHLQIAFGLFLLTVSARFAWSLL</sequence>
<feature type="transmembrane region" description="Helical" evidence="5">
    <location>
        <begin position="254"/>
        <end position="271"/>
    </location>
</feature>
<keyword evidence="3 5" id="KW-1133">Transmembrane helix</keyword>
<protein>
    <recommendedName>
        <fullName evidence="5">Probable membrane transporter protein</fullName>
    </recommendedName>
</protein>
<dbReference type="RefSeq" id="WP_209736915.1">
    <property type="nucleotide sequence ID" value="NZ_CP072611.1"/>
</dbReference>
<feature type="transmembrane region" description="Helical" evidence="5">
    <location>
        <begin position="118"/>
        <end position="140"/>
    </location>
</feature>
<proteinExistence type="inferred from homology"/>
<dbReference type="Pfam" id="PF01925">
    <property type="entry name" value="TauE"/>
    <property type="match status" value="1"/>
</dbReference>
<comment type="subcellular location">
    <subcellularLocation>
        <location evidence="5">Cell membrane</location>
        <topology evidence="5">Multi-pass membrane protein</topology>
    </subcellularLocation>
    <subcellularLocation>
        <location evidence="1">Membrane</location>
        <topology evidence="1">Multi-pass membrane protein</topology>
    </subcellularLocation>
</comment>
<evidence type="ECO:0000256" key="4">
    <source>
        <dbReference type="ARBA" id="ARBA00023136"/>
    </source>
</evidence>
<evidence type="ECO:0000313" key="7">
    <source>
        <dbReference type="Proteomes" id="UP001597371"/>
    </source>
</evidence>
<evidence type="ECO:0000256" key="5">
    <source>
        <dbReference type="RuleBase" id="RU363041"/>
    </source>
</evidence>
<keyword evidence="7" id="KW-1185">Reference proteome</keyword>
<feature type="transmembrane region" description="Helical" evidence="5">
    <location>
        <begin position="152"/>
        <end position="171"/>
    </location>
</feature>
<accession>A0ABW5CKW0</accession>
<gene>
    <name evidence="6" type="ORF">ACFSKQ_07430</name>
</gene>
<organism evidence="6 7">
    <name type="scientific">Aureimonas populi</name>
    <dbReference type="NCBI Taxonomy" id="1701758"/>
    <lineage>
        <taxon>Bacteria</taxon>
        <taxon>Pseudomonadati</taxon>
        <taxon>Pseudomonadota</taxon>
        <taxon>Alphaproteobacteria</taxon>
        <taxon>Hyphomicrobiales</taxon>
        <taxon>Aurantimonadaceae</taxon>
        <taxon>Aureimonas</taxon>
    </lineage>
</organism>
<feature type="transmembrane region" description="Helical" evidence="5">
    <location>
        <begin position="219"/>
        <end position="242"/>
    </location>
</feature>